<accession>A0A8S5UV49</accession>
<organism evidence="1">
    <name type="scientific">Siphoviridae sp. ctaDn21</name>
    <dbReference type="NCBI Taxonomy" id="2825563"/>
    <lineage>
        <taxon>Viruses</taxon>
        <taxon>Duplodnaviria</taxon>
        <taxon>Heunggongvirae</taxon>
        <taxon>Uroviricota</taxon>
        <taxon>Caudoviricetes</taxon>
    </lineage>
</organism>
<evidence type="ECO:0000313" key="1">
    <source>
        <dbReference type="EMBL" id="DAF98308.1"/>
    </source>
</evidence>
<name>A0A8S5UV49_9CAUD</name>
<dbReference type="EMBL" id="BK016144">
    <property type="protein sequence ID" value="DAF98308.1"/>
    <property type="molecule type" value="Genomic_DNA"/>
</dbReference>
<protein>
    <submittedName>
        <fullName evidence="1">Amylovoran</fullName>
    </submittedName>
</protein>
<reference evidence="1" key="1">
    <citation type="journal article" date="2021" name="Proc. Natl. Acad. Sci. U.S.A.">
        <title>A Catalog of Tens of Thousands of Viruses from Human Metagenomes Reveals Hidden Associations with Chronic Diseases.</title>
        <authorList>
            <person name="Tisza M.J."/>
            <person name="Buck C.B."/>
        </authorList>
    </citation>
    <scope>NUCLEOTIDE SEQUENCE</scope>
    <source>
        <strain evidence="1">CtaDn21</strain>
    </source>
</reference>
<sequence>MSNVIAVATEFHIRPSDVVGLTTDIGRYCFDTAAVAYIRYIADDKTPRYPGDEKKNPGLQMLME</sequence>
<proteinExistence type="predicted"/>